<dbReference type="InterPro" id="IPR029063">
    <property type="entry name" value="SAM-dependent_MTases_sf"/>
</dbReference>
<gene>
    <name evidence="1" type="ORF">I206_03381</name>
    <name evidence="2" type="ORF">I206_105716</name>
</gene>
<reference evidence="2" key="2">
    <citation type="submission" date="2013-07" db="EMBL/GenBank/DDBJ databases">
        <authorList>
            <consortium name="The Broad Institute Genome Sequencing Platform"/>
            <person name="Cuomo C."/>
            <person name="Litvintseva A."/>
            <person name="Chen Y."/>
            <person name="Heitman J."/>
            <person name="Sun S."/>
            <person name="Springer D."/>
            <person name="Dromer F."/>
            <person name="Young S.K."/>
            <person name="Zeng Q."/>
            <person name="Gargeya S."/>
            <person name="Fitzgerald M."/>
            <person name="Abouelleil A."/>
            <person name="Alvarado L."/>
            <person name="Berlin A.M."/>
            <person name="Chapman S.B."/>
            <person name="Dewar J."/>
            <person name="Goldberg J."/>
            <person name="Griggs A."/>
            <person name="Gujja S."/>
            <person name="Hansen M."/>
            <person name="Howarth C."/>
            <person name="Imamovic A."/>
            <person name="Larimer J."/>
            <person name="McCowan C."/>
            <person name="Murphy C."/>
            <person name="Pearson M."/>
            <person name="Priest M."/>
            <person name="Roberts A."/>
            <person name="Saif S."/>
            <person name="Shea T."/>
            <person name="Sykes S."/>
            <person name="Wortman J."/>
            <person name="Nusbaum C."/>
            <person name="Birren B."/>
        </authorList>
    </citation>
    <scope>NUCLEOTIDE SEQUENCE</scope>
    <source>
        <strain evidence="2">CBS 10737</strain>
    </source>
</reference>
<dbReference type="SUPFAM" id="SSF53335">
    <property type="entry name" value="S-adenosyl-L-methionine-dependent methyltransferases"/>
    <property type="match status" value="1"/>
</dbReference>
<dbReference type="Gene3D" id="3.40.50.150">
    <property type="entry name" value="Vaccinia Virus protein VP39"/>
    <property type="match status" value="1"/>
</dbReference>
<organism evidence="1">
    <name type="scientific">Kwoniella pini CBS 10737</name>
    <dbReference type="NCBI Taxonomy" id="1296096"/>
    <lineage>
        <taxon>Eukaryota</taxon>
        <taxon>Fungi</taxon>
        <taxon>Dikarya</taxon>
        <taxon>Basidiomycota</taxon>
        <taxon>Agaricomycotina</taxon>
        <taxon>Tremellomycetes</taxon>
        <taxon>Tremellales</taxon>
        <taxon>Cryptococcaceae</taxon>
        <taxon>Kwoniella</taxon>
    </lineage>
</organism>
<sequence>MSNKFTKEQWLTATPSEFYLGTEEMTIPAGEQLISQSGLIEGLTNEKKKVLDIGAGLGQVTSSILNDTKNRKPTMSQLEITVGEIDDSLLKELNNRKEERKWDLVKVEKTNAISINKPNDTFDFIYANFLYFLLQDPIKGLRESIRVLKSGGKLSFSTWSYSGPFHLIQHAIALLPYYPLLPPSPTPGGQWTHPEYLRQILQEEGMTEIEINPYEFIQTALNTEDMARKMHHVVKIVTNSWGIEQQELGWKVFEKIEELLRRNQGDGEVKITSVALIITAKKP</sequence>
<dbReference type="OrthoDB" id="3355826at2759"/>
<keyword evidence="3" id="KW-1185">Reference proteome</keyword>
<dbReference type="Pfam" id="PF13489">
    <property type="entry name" value="Methyltransf_23"/>
    <property type="match status" value="1"/>
</dbReference>
<reference evidence="1" key="1">
    <citation type="submission" date="2013-07" db="EMBL/GenBank/DDBJ databases">
        <title>The Genome Sequence of Cryptococcus pinus CBS10737.</title>
        <authorList>
            <consortium name="The Broad Institute Genome Sequencing Platform"/>
            <person name="Cuomo C."/>
            <person name="Litvintseva A."/>
            <person name="Chen Y."/>
            <person name="Heitman J."/>
            <person name="Sun S."/>
            <person name="Springer D."/>
            <person name="Dromer F."/>
            <person name="Young S.K."/>
            <person name="Zeng Q."/>
            <person name="Gargeya S."/>
            <person name="Fitzgerald M."/>
            <person name="Abouelleil A."/>
            <person name="Alvarado L."/>
            <person name="Berlin A.M."/>
            <person name="Chapman S.B."/>
            <person name="Dewar J."/>
            <person name="Goldberg J."/>
            <person name="Griggs A."/>
            <person name="Gujja S."/>
            <person name="Hansen M."/>
            <person name="Howarth C."/>
            <person name="Imamovic A."/>
            <person name="Larimer J."/>
            <person name="McCowan C."/>
            <person name="Murphy C."/>
            <person name="Pearson M."/>
            <person name="Priest M."/>
            <person name="Roberts A."/>
            <person name="Saif S."/>
            <person name="Shea T."/>
            <person name="Sykes S."/>
            <person name="Wortman J."/>
            <person name="Nusbaum C."/>
            <person name="Birren B."/>
        </authorList>
    </citation>
    <scope>NUCLEOTIDE SEQUENCE [LARGE SCALE GENOMIC DNA]</scope>
    <source>
        <strain evidence="1">CBS 10737</strain>
    </source>
</reference>
<reference evidence="1" key="3">
    <citation type="submission" date="2016-07" db="EMBL/GenBank/DDBJ databases">
        <title>Evolution of pathogenesis and genome organization in the Tremellales.</title>
        <authorList>
            <person name="Cuomo C."/>
            <person name="Litvintseva A."/>
            <person name="Heitman J."/>
            <person name="Chen Y."/>
            <person name="Sun S."/>
            <person name="Springer D."/>
            <person name="Dromer F."/>
            <person name="Young S."/>
            <person name="Zeng Q."/>
            <person name="Chapman S."/>
            <person name="Gujja S."/>
            <person name="Saif S."/>
            <person name="Birren B."/>
        </authorList>
    </citation>
    <scope>NUCLEOTIDE SEQUENCE</scope>
    <source>
        <strain evidence="1">CBS 10737</strain>
    </source>
</reference>
<dbReference type="GeneID" id="30171750"/>
<evidence type="ECO:0000313" key="1">
    <source>
        <dbReference type="EMBL" id="OCF50065.1"/>
    </source>
</evidence>
<accession>A0A1B9I3H0</accession>
<dbReference type="Proteomes" id="UP000094020">
    <property type="component" value="Chromosome 7"/>
</dbReference>
<dbReference type="RefSeq" id="XP_019011284.1">
    <property type="nucleotide sequence ID" value="XM_019155130.1"/>
</dbReference>
<proteinExistence type="predicted"/>
<dbReference type="KEGG" id="kpin:30171750"/>
<dbReference type="AlphaFoldDB" id="A0A1B9I3H0"/>
<dbReference type="EMBL" id="KI894010">
    <property type="protein sequence ID" value="OCF50065.1"/>
    <property type="molecule type" value="Genomic_DNA"/>
</dbReference>
<dbReference type="CDD" id="cd02440">
    <property type="entry name" value="AdoMet_MTases"/>
    <property type="match status" value="1"/>
</dbReference>
<name>A0A1B9I3H0_9TREE</name>
<evidence type="ECO:0000313" key="3">
    <source>
        <dbReference type="Proteomes" id="UP000094020"/>
    </source>
</evidence>
<reference evidence="2" key="4">
    <citation type="submission" date="2024-02" db="EMBL/GenBank/DDBJ databases">
        <title>Comparative genomics of Cryptococcus and Kwoniella reveals pathogenesis evolution and contrasting modes of karyotype evolution via chromosome fusion or intercentromeric recombination.</title>
        <authorList>
            <person name="Coelho M.A."/>
            <person name="David-Palma M."/>
            <person name="Shea T."/>
            <person name="Bowers K."/>
            <person name="McGinley-Smith S."/>
            <person name="Mohammad A.W."/>
            <person name="Gnirke A."/>
            <person name="Yurkov A.M."/>
            <person name="Nowrousian M."/>
            <person name="Sun S."/>
            <person name="Cuomo C.A."/>
            <person name="Heitman J."/>
        </authorList>
    </citation>
    <scope>NUCLEOTIDE SEQUENCE</scope>
    <source>
        <strain evidence="2">CBS 10737</strain>
    </source>
</reference>
<protein>
    <recommendedName>
        <fullName evidence="4">Methyltransferase type 11 domain-containing protein</fullName>
    </recommendedName>
</protein>
<dbReference type="EMBL" id="CP144525">
    <property type="protein sequence ID" value="WWC71757.1"/>
    <property type="molecule type" value="Genomic_DNA"/>
</dbReference>
<evidence type="ECO:0008006" key="4">
    <source>
        <dbReference type="Google" id="ProtNLM"/>
    </source>
</evidence>
<evidence type="ECO:0000313" key="2">
    <source>
        <dbReference type="EMBL" id="WWC71757.1"/>
    </source>
</evidence>